<dbReference type="EMBL" id="GG680918">
    <property type="protein sequence ID" value="EER05569.1"/>
    <property type="molecule type" value="Genomic_DNA"/>
</dbReference>
<evidence type="ECO:0000313" key="1">
    <source>
        <dbReference type="EMBL" id="EER05569.1"/>
    </source>
</evidence>
<reference evidence="1 2" key="1">
    <citation type="submission" date="2008-07" db="EMBL/GenBank/DDBJ databases">
        <authorList>
            <person name="El-Sayed N."/>
            <person name="Caler E."/>
            <person name="Inman J."/>
            <person name="Amedeo P."/>
            <person name="Hass B."/>
            <person name="Wortman J."/>
        </authorList>
    </citation>
    <scope>NUCLEOTIDE SEQUENCE [LARGE SCALE GENOMIC DNA]</scope>
    <source>
        <strain evidence="2">ATCC 50983 / TXsc</strain>
    </source>
</reference>
<dbReference type="OrthoDB" id="186625at2759"/>
<sequence length="202" mass="22998">MKMWKRFFAERRGVHTGKNIRSTLAAAGVTSQATSLFLSWMEMSTAPDSGELGFHEFCIIMIALRVAMNSVINEEEFSATIRRALASRTIEDSASASETVLTPEDVRDLLEEFKVVHPREHVIARHKTNVSSGRRLLEVKDRSGHDVHSPLAEAVMLVTAIENDNVYVRDDLTREQENVHITLLEFVRYFIELDIYQSHDPK</sequence>
<dbReference type="OMA" id="WMEMSTA"/>
<protein>
    <submittedName>
        <fullName evidence="1">Uncharacterized protein</fullName>
    </submittedName>
</protein>
<keyword evidence="2" id="KW-1185">Reference proteome</keyword>
<gene>
    <name evidence="1" type="ORF">Pmar_PMAR011600</name>
</gene>
<evidence type="ECO:0000313" key="2">
    <source>
        <dbReference type="Proteomes" id="UP000007800"/>
    </source>
</evidence>
<dbReference type="Proteomes" id="UP000007800">
    <property type="component" value="Unassembled WGS sequence"/>
</dbReference>
<dbReference type="AlphaFoldDB" id="C5LC86"/>
<organism evidence="2">
    <name type="scientific">Perkinsus marinus (strain ATCC 50983 / TXsc)</name>
    <dbReference type="NCBI Taxonomy" id="423536"/>
    <lineage>
        <taxon>Eukaryota</taxon>
        <taxon>Sar</taxon>
        <taxon>Alveolata</taxon>
        <taxon>Perkinsozoa</taxon>
        <taxon>Perkinsea</taxon>
        <taxon>Perkinsida</taxon>
        <taxon>Perkinsidae</taxon>
        <taxon>Perkinsus</taxon>
    </lineage>
</organism>
<dbReference type="GeneID" id="9042319"/>
<name>C5LC86_PERM5</name>
<dbReference type="RefSeq" id="XP_002773753.1">
    <property type="nucleotide sequence ID" value="XM_002773707.1"/>
</dbReference>
<proteinExistence type="predicted"/>
<accession>C5LC86</accession>
<dbReference type="InParanoid" id="C5LC86"/>